<feature type="compositionally biased region" description="Low complexity" evidence="1">
    <location>
        <begin position="95"/>
        <end position="108"/>
    </location>
</feature>
<evidence type="ECO:0000313" key="2">
    <source>
        <dbReference type="Proteomes" id="UP000504606"/>
    </source>
</evidence>
<reference evidence="3" key="1">
    <citation type="submission" date="2025-08" db="UniProtKB">
        <authorList>
            <consortium name="RefSeq"/>
        </authorList>
    </citation>
    <scope>IDENTIFICATION</scope>
    <source>
        <tissue evidence="3">Whole organism</tissue>
    </source>
</reference>
<accession>A0A9C6TZ20</accession>
<dbReference type="OrthoDB" id="10041151at2759"/>
<dbReference type="AlphaFoldDB" id="A0A9C6TZ20"/>
<feature type="compositionally biased region" description="Basic and acidic residues" evidence="1">
    <location>
        <begin position="1"/>
        <end position="10"/>
    </location>
</feature>
<proteinExistence type="predicted"/>
<dbReference type="KEGG" id="foc:127748782"/>
<feature type="compositionally biased region" description="Basic residues" evidence="1">
    <location>
        <begin position="37"/>
        <end position="57"/>
    </location>
</feature>
<organism evidence="2 3">
    <name type="scientific">Frankliniella occidentalis</name>
    <name type="common">Western flower thrips</name>
    <name type="synonym">Euthrips occidentalis</name>
    <dbReference type="NCBI Taxonomy" id="133901"/>
    <lineage>
        <taxon>Eukaryota</taxon>
        <taxon>Metazoa</taxon>
        <taxon>Ecdysozoa</taxon>
        <taxon>Arthropoda</taxon>
        <taxon>Hexapoda</taxon>
        <taxon>Insecta</taxon>
        <taxon>Pterygota</taxon>
        <taxon>Neoptera</taxon>
        <taxon>Paraneoptera</taxon>
        <taxon>Thysanoptera</taxon>
        <taxon>Terebrantia</taxon>
        <taxon>Thripoidea</taxon>
        <taxon>Thripidae</taxon>
        <taxon>Frankliniella</taxon>
    </lineage>
</organism>
<dbReference type="RefSeq" id="XP_052119592.1">
    <property type="nucleotide sequence ID" value="XM_052263632.1"/>
</dbReference>
<feature type="region of interest" description="Disordered" evidence="1">
    <location>
        <begin position="1"/>
        <end position="130"/>
    </location>
</feature>
<evidence type="ECO:0000256" key="1">
    <source>
        <dbReference type="SAM" id="MobiDB-lite"/>
    </source>
</evidence>
<keyword evidence="2" id="KW-1185">Reference proteome</keyword>
<sequence length="430" mass="47524">MSDDQHDRSVDYASLPLRSKDPAEAGPPPPRCPRPGCRLHAHRRRSGPWRRGRRSRCRLLVQRAAAAPAAPAPPAPHAPPPPPPSRPGHGDSARPPEAAAEGAVGPRRPLCRRRLHRSDSALNVTTMPGGFENSAMKSSFSLSSLGPALGPELAARLQRPYDSLTKKRRTRDPEQETWRRSWGGKDEFWAALQSDYDYLMDSHLIDTCKEASGDLSVYTSGSSRGSSRDEDWSFAQLSAHFLELYSWLNSIQEAVYGKEETVADRALRTSHMERLQREGFRRRLFNEQSGRLLQRCPELTEEVSWRAQHLNAKWDTLERAMDSPRELGADVEHEVRCLRRWVREMEGRLQPLDLRVGSSWGYQELQQKAKEYLGTGGGPERGSGPCAAGAAALHCAGLDIDGDNARFHGIVCAIGLVAGAGAGAVSTFAF</sequence>
<evidence type="ECO:0000313" key="3">
    <source>
        <dbReference type="RefSeq" id="XP_052119592.1"/>
    </source>
</evidence>
<protein>
    <submittedName>
        <fullName evidence="3">Uncharacterized protein LOC127748782 isoform X1</fullName>
    </submittedName>
</protein>
<feature type="compositionally biased region" description="Pro residues" evidence="1">
    <location>
        <begin position="70"/>
        <end position="86"/>
    </location>
</feature>
<gene>
    <name evidence="3" type="primary">LOC127748782</name>
</gene>
<dbReference type="GeneID" id="127748782"/>
<dbReference type="Proteomes" id="UP000504606">
    <property type="component" value="Unplaced"/>
</dbReference>
<name>A0A9C6TZ20_FRAOC</name>